<dbReference type="FunFam" id="3.30.54.20:FF:000002">
    <property type="entry name" value="Threonine--tRNA ligase"/>
    <property type="match status" value="1"/>
</dbReference>
<keyword evidence="3 13" id="KW-0820">tRNA-binding</keyword>
<dbReference type="InterPro" id="IPR045864">
    <property type="entry name" value="aa-tRNA-synth_II/BPL/LPL"/>
</dbReference>
<evidence type="ECO:0000256" key="3">
    <source>
        <dbReference type="ARBA" id="ARBA00022555"/>
    </source>
</evidence>
<dbReference type="SUPFAM" id="SSF55681">
    <property type="entry name" value="Class II aaRS and biotin synthetases"/>
    <property type="match status" value="1"/>
</dbReference>
<dbReference type="GO" id="GO:0005524">
    <property type="term" value="F:ATP binding"/>
    <property type="evidence" value="ECO:0007669"/>
    <property type="project" value="UniProtKB-UniRule"/>
</dbReference>
<feature type="region of interest" description="Catalytic" evidence="13">
    <location>
        <begin position="242"/>
        <end position="533"/>
    </location>
</feature>
<dbReference type="GO" id="GO:0005829">
    <property type="term" value="C:cytosol"/>
    <property type="evidence" value="ECO:0007669"/>
    <property type="project" value="TreeGrafter"/>
</dbReference>
<dbReference type="InterPro" id="IPR004154">
    <property type="entry name" value="Anticodon-bd"/>
</dbReference>
<keyword evidence="7 13" id="KW-0862">Zinc</keyword>
<keyword evidence="8 13" id="KW-0067">ATP-binding</keyword>
<dbReference type="SUPFAM" id="SSF55186">
    <property type="entry name" value="ThrRS/AlaRS common domain"/>
    <property type="match status" value="1"/>
</dbReference>
<dbReference type="HAMAP" id="MF_00184">
    <property type="entry name" value="Thr_tRNA_synth"/>
    <property type="match status" value="1"/>
</dbReference>
<dbReference type="Pfam" id="PF00587">
    <property type="entry name" value="tRNA-synt_2b"/>
    <property type="match status" value="1"/>
</dbReference>
<dbReference type="PANTHER" id="PTHR11451">
    <property type="entry name" value="THREONINE-TRNA LIGASE"/>
    <property type="match status" value="1"/>
</dbReference>
<dbReference type="InterPro" id="IPR002320">
    <property type="entry name" value="Thr-tRNA-ligase_IIa"/>
</dbReference>
<gene>
    <name evidence="13 16" type="primary">thrS</name>
    <name evidence="16" type="ORF">GZ085_06845</name>
</gene>
<evidence type="ECO:0000256" key="9">
    <source>
        <dbReference type="ARBA" id="ARBA00022884"/>
    </source>
</evidence>
<dbReference type="InterPro" id="IPR012675">
    <property type="entry name" value="Beta-grasp_dom_sf"/>
</dbReference>
<comment type="similarity">
    <text evidence="1 13">Belongs to the class-II aminoacyl-tRNA synthetase family.</text>
</comment>
<dbReference type="InterPro" id="IPR036621">
    <property type="entry name" value="Anticodon-bd_dom_sf"/>
</dbReference>
<evidence type="ECO:0000256" key="7">
    <source>
        <dbReference type="ARBA" id="ARBA00022833"/>
    </source>
</evidence>
<dbReference type="PROSITE" id="PS51880">
    <property type="entry name" value="TGS"/>
    <property type="match status" value="1"/>
</dbReference>
<dbReference type="Proteomes" id="UP000483432">
    <property type="component" value="Unassembled WGS sequence"/>
</dbReference>
<dbReference type="EC" id="6.1.1.3" evidence="13"/>
<keyword evidence="10 13" id="KW-0648">Protein biosynthesis</keyword>
<feature type="binding site" evidence="13">
    <location>
        <position position="384"/>
    </location>
    <ligand>
        <name>Zn(2+)</name>
        <dbReference type="ChEBI" id="CHEBI:29105"/>
        <note>catalytic</note>
    </ligand>
</feature>
<feature type="domain" description="TGS" evidence="15">
    <location>
        <begin position="1"/>
        <end position="61"/>
    </location>
</feature>
<dbReference type="CDD" id="cd00771">
    <property type="entry name" value="ThrRS_core"/>
    <property type="match status" value="1"/>
</dbReference>
<feature type="binding site" evidence="13">
    <location>
        <position position="510"/>
    </location>
    <ligand>
        <name>Zn(2+)</name>
        <dbReference type="ChEBI" id="CHEBI:29105"/>
        <note>catalytic</note>
    </ligand>
</feature>
<dbReference type="InterPro" id="IPR004095">
    <property type="entry name" value="TGS"/>
</dbReference>
<evidence type="ECO:0000256" key="2">
    <source>
        <dbReference type="ARBA" id="ARBA00022490"/>
    </source>
</evidence>
<dbReference type="FunFam" id="3.30.980.10:FF:000005">
    <property type="entry name" value="Threonyl-tRNA synthetase, mitochondrial"/>
    <property type="match status" value="1"/>
</dbReference>
<dbReference type="PRINTS" id="PR01047">
    <property type="entry name" value="TRNASYNTHTHR"/>
</dbReference>
<comment type="cofactor">
    <cofactor evidence="13">
        <name>Zn(2+)</name>
        <dbReference type="ChEBI" id="CHEBI:29105"/>
    </cofactor>
    <text evidence="13">Binds 1 zinc ion per subunit.</text>
</comment>
<dbReference type="Pfam" id="PF02824">
    <property type="entry name" value="TGS"/>
    <property type="match status" value="1"/>
</dbReference>
<comment type="caution">
    <text evidence="16">The sequence shown here is derived from an EMBL/GenBank/DDBJ whole genome shotgun (WGS) entry which is preliminary data.</text>
</comment>
<evidence type="ECO:0000256" key="8">
    <source>
        <dbReference type="ARBA" id="ARBA00022840"/>
    </source>
</evidence>
<keyword evidence="5 13" id="KW-0479">Metal-binding</keyword>
<dbReference type="InterPro" id="IPR002314">
    <property type="entry name" value="aa-tRNA-synt_IIb"/>
</dbReference>
<organism evidence="16 17">
    <name type="scientific">Sulfuriferula multivorans</name>
    <dbReference type="NCBI Taxonomy" id="1559896"/>
    <lineage>
        <taxon>Bacteria</taxon>
        <taxon>Pseudomonadati</taxon>
        <taxon>Pseudomonadota</taxon>
        <taxon>Betaproteobacteria</taxon>
        <taxon>Nitrosomonadales</taxon>
        <taxon>Sulfuricellaceae</taxon>
        <taxon>Sulfuriferula</taxon>
    </lineage>
</organism>
<dbReference type="Pfam" id="PF07973">
    <property type="entry name" value="tRNA_SAD"/>
    <property type="match status" value="1"/>
</dbReference>
<dbReference type="FunFam" id="3.10.20.30:FF:000005">
    <property type="entry name" value="Threonine--tRNA ligase"/>
    <property type="match status" value="1"/>
</dbReference>
<keyword evidence="2 13" id="KW-0963">Cytoplasm</keyword>
<proteinExistence type="inferred from homology"/>
<dbReference type="InterPro" id="IPR012947">
    <property type="entry name" value="tRNA_SAD"/>
</dbReference>
<reference evidence="16 17" key="1">
    <citation type="submission" date="2019-09" db="EMBL/GenBank/DDBJ databases">
        <title>H2 Metabolism Revealed by Metagenomic Analysis in Subglacial Sediment of East Antarctica.</title>
        <authorList>
            <person name="Yang Z."/>
            <person name="Zhang Y."/>
            <person name="Lv Y."/>
            <person name="Yan W."/>
            <person name="Xiao X."/>
            <person name="Sun B."/>
            <person name="Ma H."/>
        </authorList>
    </citation>
    <scope>NUCLEOTIDE SEQUENCE [LARGE SCALE GENOMIC DNA]</scope>
    <source>
        <strain evidence="16">Bin2_2</strain>
    </source>
</reference>
<dbReference type="AlphaFoldDB" id="A0A7C9P4R2"/>
<evidence type="ECO:0000256" key="13">
    <source>
        <dbReference type="HAMAP-Rule" id="MF_00184"/>
    </source>
</evidence>
<evidence type="ECO:0000256" key="11">
    <source>
        <dbReference type="ARBA" id="ARBA00023146"/>
    </source>
</evidence>
<dbReference type="CDD" id="cd00860">
    <property type="entry name" value="ThrRS_anticodon"/>
    <property type="match status" value="1"/>
</dbReference>
<accession>A0A7C9P4R2</accession>
<dbReference type="InterPro" id="IPR018163">
    <property type="entry name" value="Thr/Ala-tRNA-synth_IIc_edit"/>
</dbReference>
<dbReference type="Gene3D" id="3.30.54.20">
    <property type="match status" value="1"/>
</dbReference>
<evidence type="ECO:0000313" key="17">
    <source>
        <dbReference type="Proteomes" id="UP000483432"/>
    </source>
</evidence>
<dbReference type="GO" id="GO:0046872">
    <property type="term" value="F:metal ion binding"/>
    <property type="evidence" value="ECO:0007669"/>
    <property type="project" value="UniProtKB-KW"/>
</dbReference>
<dbReference type="PANTHER" id="PTHR11451:SF44">
    <property type="entry name" value="THREONINE--TRNA LIGASE, CHLOROPLASTIC_MITOCHONDRIAL 2"/>
    <property type="match status" value="1"/>
</dbReference>
<dbReference type="InterPro" id="IPR006195">
    <property type="entry name" value="aa-tRNA-synth_II"/>
</dbReference>
<dbReference type="GO" id="GO:0004829">
    <property type="term" value="F:threonine-tRNA ligase activity"/>
    <property type="evidence" value="ECO:0007669"/>
    <property type="project" value="UniProtKB-UniRule"/>
</dbReference>
<evidence type="ECO:0000256" key="12">
    <source>
        <dbReference type="ARBA" id="ARBA00049515"/>
    </source>
</evidence>
<dbReference type="SUPFAM" id="SSF52954">
    <property type="entry name" value="Class II aaRS ABD-related"/>
    <property type="match status" value="1"/>
</dbReference>
<feature type="binding site" evidence="13">
    <location>
        <position position="333"/>
    </location>
    <ligand>
        <name>Zn(2+)</name>
        <dbReference type="ChEBI" id="CHEBI:29105"/>
        <note>catalytic</note>
    </ligand>
</feature>
<keyword evidence="9 13" id="KW-0694">RNA-binding</keyword>
<dbReference type="SUPFAM" id="SSF81271">
    <property type="entry name" value="TGS-like"/>
    <property type="match status" value="1"/>
</dbReference>
<evidence type="ECO:0000256" key="10">
    <source>
        <dbReference type="ARBA" id="ARBA00022917"/>
    </source>
</evidence>
<dbReference type="FunFam" id="3.30.930.10:FF:000002">
    <property type="entry name" value="Threonine--tRNA ligase"/>
    <property type="match status" value="1"/>
</dbReference>
<keyword evidence="6 13" id="KW-0547">Nucleotide-binding</keyword>
<dbReference type="NCBIfam" id="TIGR00418">
    <property type="entry name" value="thrS"/>
    <property type="match status" value="1"/>
</dbReference>
<dbReference type="Pfam" id="PF03129">
    <property type="entry name" value="HGTP_anticodon"/>
    <property type="match status" value="1"/>
</dbReference>
<dbReference type="GO" id="GO:0006435">
    <property type="term" value="P:threonyl-tRNA aminoacylation"/>
    <property type="evidence" value="ECO:0007669"/>
    <property type="project" value="UniProtKB-UniRule"/>
</dbReference>
<keyword evidence="11 13" id="KW-0030">Aminoacyl-tRNA synthetase</keyword>
<dbReference type="Gene3D" id="3.40.50.800">
    <property type="entry name" value="Anticodon-binding domain"/>
    <property type="match status" value="1"/>
</dbReference>
<dbReference type="CDD" id="cd01667">
    <property type="entry name" value="TGS_ThrRS"/>
    <property type="match status" value="1"/>
</dbReference>
<name>A0A7C9P4R2_9PROT</name>
<sequence>MVNVTLPDGSVREFDAPVTVAQVASSIGAGLAKAALAGRVDGKLVDTSHVIDADSRLSIVTDKDADGLDMIRHSTAHLLAFAVKSLFPDAQVTIGPVIDDGFFYDFAYKRPFTPEDLVAIEKKMAELAKQDIPVVRSVMPRDKAVTFFQEMGEAYKAEIIASIPSNEDISLYREGDFIDLCRGPHVPSTGKLKHFKLMKLAGAYWRGDSKNEMLQRVYGTAWAKKEDLEAYLHRLEEAEKRDHRRLCKQLDLLHMQEEAPGMVFWHPKGWVVWQQIEQYMRQKFVEYGYQEVRTPAVMDRSMWEKSGHWENYHENMFTTSSENRDYAVKPMNCPGHVQIFNSGLHSYRDLPMRLAEFGSCHRNEPSGALHGIMRVRGFTQDDAHIFCTEDQIEQEVADFIVMLEKCYADFGFTDVLVKLSTRPDKRVGSDESWDKAEAALAAALARNKLVYDLQPGEGAFYGPKVEFTLKDSIGRLWQCGTIQLDFNLPVRLGAEFVDEDNTRKPPVMLHRAILGSMERFIGILIEHHAGNFPLWLAPVHVMVMNISERQTEYAEKITQALRLAGIRAISDLSNNKITYKIREHSLQKLPYQVVVGDKEVETEVVSVRARGNQDLGQMSLEALIARLKDEILTRQ</sequence>
<dbReference type="FunFam" id="3.40.50.800:FF:000001">
    <property type="entry name" value="Threonine--tRNA ligase"/>
    <property type="match status" value="1"/>
</dbReference>
<comment type="subunit">
    <text evidence="13">Homodimer.</text>
</comment>
<comment type="subcellular location">
    <subcellularLocation>
        <location evidence="13">Cytoplasm</location>
    </subcellularLocation>
</comment>
<evidence type="ECO:0000259" key="14">
    <source>
        <dbReference type="PROSITE" id="PS50862"/>
    </source>
</evidence>
<dbReference type="Gene3D" id="3.30.930.10">
    <property type="entry name" value="Bira Bifunctional Protein, Domain 2"/>
    <property type="match status" value="1"/>
</dbReference>
<dbReference type="InterPro" id="IPR033728">
    <property type="entry name" value="ThrRS_core"/>
</dbReference>
<dbReference type="SMART" id="SM00863">
    <property type="entry name" value="tRNA_SAD"/>
    <property type="match status" value="1"/>
</dbReference>
<evidence type="ECO:0000256" key="5">
    <source>
        <dbReference type="ARBA" id="ARBA00022723"/>
    </source>
</evidence>
<evidence type="ECO:0000259" key="15">
    <source>
        <dbReference type="PROSITE" id="PS51880"/>
    </source>
</evidence>
<dbReference type="GO" id="GO:0000049">
    <property type="term" value="F:tRNA binding"/>
    <property type="evidence" value="ECO:0007669"/>
    <property type="project" value="UniProtKB-KW"/>
</dbReference>
<dbReference type="EMBL" id="JAAFGW010000080">
    <property type="protein sequence ID" value="NDP48103.1"/>
    <property type="molecule type" value="Genomic_DNA"/>
</dbReference>
<feature type="domain" description="Aminoacyl-transfer RNA synthetases class-II family profile" evidence="14">
    <location>
        <begin position="242"/>
        <end position="533"/>
    </location>
</feature>
<dbReference type="PROSITE" id="PS50862">
    <property type="entry name" value="AA_TRNA_LIGASE_II"/>
    <property type="match status" value="1"/>
</dbReference>
<keyword evidence="4 13" id="KW-0436">Ligase</keyword>
<dbReference type="InterPro" id="IPR047246">
    <property type="entry name" value="ThrRS_anticodon"/>
</dbReference>
<evidence type="ECO:0000256" key="1">
    <source>
        <dbReference type="ARBA" id="ARBA00008226"/>
    </source>
</evidence>
<dbReference type="InterPro" id="IPR012676">
    <property type="entry name" value="TGS-like"/>
</dbReference>
<evidence type="ECO:0000256" key="4">
    <source>
        <dbReference type="ARBA" id="ARBA00022598"/>
    </source>
</evidence>
<evidence type="ECO:0000313" key="16">
    <source>
        <dbReference type="EMBL" id="NDP48103.1"/>
    </source>
</evidence>
<dbReference type="Gene3D" id="3.30.980.10">
    <property type="entry name" value="Threonyl-trna Synthetase, Chain A, domain 2"/>
    <property type="match status" value="1"/>
</dbReference>
<comment type="catalytic activity">
    <reaction evidence="12 13">
        <text>tRNA(Thr) + L-threonine + ATP = L-threonyl-tRNA(Thr) + AMP + diphosphate + H(+)</text>
        <dbReference type="Rhea" id="RHEA:24624"/>
        <dbReference type="Rhea" id="RHEA-COMP:9670"/>
        <dbReference type="Rhea" id="RHEA-COMP:9704"/>
        <dbReference type="ChEBI" id="CHEBI:15378"/>
        <dbReference type="ChEBI" id="CHEBI:30616"/>
        <dbReference type="ChEBI" id="CHEBI:33019"/>
        <dbReference type="ChEBI" id="CHEBI:57926"/>
        <dbReference type="ChEBI" id="CHEBI:78442"/>
        <dbReference type="ChEBI" id="CHEBI:78534"/>
        <dbReference type="ChEBI" id="CHEBI:456215"/>
        <dbReference type="EC" id="6.1.1.3"/>
    </reaction>
</comment>
<protein>
    <recommendedName>
        <fullName evidence="13">Threonine--tRNA ligase</fullName>
        <ecNumber evidence="13">6.1.1.3</ecNumber>
    </recommendedName>
    <alternativeName>
        <fullName evidence="13">Threonyl-tRNA synthetase</fullName>
        <shortName evidence="13">ThrRS</shortName>
    </alternativeName>
</protein>
<evidence type="ECO:0000256" key="6">
    <source>
        <dbReference type="ARBA" id="ARBA00022741"/>
    </source>
</evidence>
<dbReference type="Gene3D" id="3.10.20.30">
    <property type="match status" value="1"/>
</dbReference>